<evidence type="ECO:0000256" key="1">
    <source>
        <dbReference type="ARBA" id="ARBA00004173"/>
    </source>
</evidence>
<evidence type="ECO:0000256" key="7">
    <source>
        <dbReference type="ARBA" id="ARBA00022946"/>
    </source>
</evidence>
<keyword evidence="6" id="KW-0694">RNA-binding</keyword>
<dbReference type="GO" id="GO:0032543">
    <property type="term" value="P:mitochondrial translation"/>
    <property type="evidence" value="ECO:0007669"/>
    <property type="project" value="InterPro"/>
</dbReference>
<dbReference type="VEuPathDB" id="VectorBase:LLONM1_005094"/>
<dbReference type="PROSITE" id="PS51375">
    <property type="entry name" value="PPR"/>
    <property type="match status" value="1"/>
</dbReference>
<dbReference type="Pfam" id="PF22330">
    <property type="entry name" value="Rib_mS39_PPR"/>
    <property type="match status" value="1"/>
</dbReference>
<dbReference type="GO" id="GO:0006417">
    <property type="term" value="P:regulation of translation"/>
    <property type="evidence" value="ECO:0007669"/>
    <property type="project" value="UniProtKB-KW"/>
</dbReference>
<keyword evidence="14" id="KW-1185">Reference proteome</keyword>
<dbReference type="InterPro" id="IPR055063">
    <property type="entry name" value="Rib_mS39_PPR"/>
</dbReference>
<dbReference type="GO" id="GO:0043024">
    <property type="term" value="F:ribosomal small subunit binding"/>
    <property type="evidence" value="ECO:0007669"/>
    <property type="project" value="InterPro"/>
</dbReference>
<evidence type="ECO:0000256" key="2">
    <source>
        <dbReference type="ARBA" id="ARBA00008551"/>
    </source>
</evidence>
<sequence length="605" mass="69054">MNVIHCSTRKFVTSFTKLQGASAAATKGGTIEIPIRIKRKPDDVLKALAALQKPDPTSVHYQYHDDRYLIPYSNQRRKSYALSEESGRNAAKWLHKKYADLFKYSKGEPMIEAYVAGRPPEAFESITTAEDLCRLVESPIDIEEITQGLAQIKDSRDADFKQGYFELISFLSGQANPGDRFTSQAVRQKVVNASRNEEVDKLFKELNPDDPRACNTMIRTLCRNYQVSDAWTLYQKALEGGIPIYVDTFNSILQIVLLLNPDTAEAKWKSVEDTLKLMAEHKLKPNIATLNIVLELISGIFGWKDARQRAMSLLVEFKNLGIQPSLASWYHILNIFYRERSPMSGVLIDILDEIEKQDLVPCDHKDSNFFVTAMNICANQFQSVQLANRLNELLKRAGNGIFIGDSVKESVYYRCYFQLLCLSEPLETFMEVYHTYVPSIYVPEPSVMESILKTVELDGATQYVPLMWSHIKLFEQTTRDNLINNLFRIILNAPNAADDLNPISLDIWDEVERNTESKRHIFKWKALHLSHILTIVCNSKDVERAKKIFRKIDEERHQIEGLPTEESLQLLYKLLVANKLATVAVKVVNYAEENGLSVTNTKDIV</sequence>
<evidence type="ECO:0000256" key="8">
    <source>
        <dbReference type="ARBA" id="ARBA00022980"/>
    </source>
</evidence>
<dbReference type="Proteomes" id="UP000092461">
    <property type="component" value="Unassembled WGS sequence"/>
</dbReference>
<dbReference type="PANTHER" id="PTHR16276">
    <property type="entry name" value="PENTATRICOPEPTIDE REPEAT DOMAIN-CONTAINING PROTEIN 3"/>
    <property type="match status" value="1"/>
</dbReference>
<evidence type="ECO:0000256" key="6">
    <source>
        <dbReference type="ARBA" id="ARBA00022884"/>
    </source>
</evidence>
<dbReference type="GO" id="GO:1990904">
    <property type="term" value="C:ribonucleoprotein complex"/>
    <property type="evidence" value="ECO:0007669"/>
    <property type="project" value="UniProtKB-KW"/>
</dbReference>
<evidence type="ECO:0000256" key="4">
    <source>
        <dbReference type="ARBA" id="ARBA00022737"/>
    </source>
</evidence>
<accession>A0A1B0CTC8</accession>
<evidence type="ECO:0000256" key="5">
    <source>
        <dbReference type="ARBA" id="ARBA00022845"/>
    </source>
</evidence>
<keyword evidence="3" id="KW-0699">rRNA-binding</keyword>
<dbReference type="AlphaFoldDB" id="A0A1B0CTC8"/>
<keyword evidence="9" id="KW-0496">Mitochondrion</keyword>
<evidence type="ECO:0000256" key="3">
    <source>
        <dbReference type="ARBA" id="ARBA00022730"/>
    </source>
</evidence>
<dbReference type="Gene3D" id="1.25.40.10">
    <property type="entry name" value="Tetratricopeptide repeat domain"/>
    <property type="match status" value="1"/>
</dbReference>
<dbReference type="NCBIfam" id="TIGR00756">
    <property type="entry name" value="PPR"/>
    <property type="match status" value="1"/>
</dbReference>
<feature type="repeat" description="PPR" evidence="12">
    <location>
        <begin position="210"/>
        <end position="244"/>
    </location>
</feature>
<dbReference type="PANTHER" id="PTHR16276:SF1">
    <property type="entry name" value="SMALL RIBOSOMAL SUBUNIT PROTEIN MS39"/>
    <property type="match status" value="1"/>
</dbReference>
<evidence type="ECO:0000256" key="10">
    <source>
        <dbReference type="ARBA" id="ARBA00023274"/>
    </source>
</evidence>
<dbReference type="InterPro" id="IPR037387">
    <property type="entry name" value="PTCD3"/>
</dbReference>
<dbReference type="InterPro" id="IPR002885">
    <property type="entry name" value="PPR_rpt"/>
</dbReference>
<name>A0A1B0CTC8_LUTLO</name>
<organism evidence="13 14">
    <name type="scientific">Lutzomyia longipalpis</name>
    <name type="common">Sand fly</name>
    <dbReference type="NCBI Taxonomy" id="7200"/>
    <lineage>
        <taxon>Eukaryota</taxon>
        <taxon>Metazoa</taxon>
        <taxon>Ecdysozoa</taxon>
        <taxon>Arthropoda</taxon>
        <taxon>Hexapoda</taxon>
        <taxon>Insecta</taxon>
        <taxon>Pterygota</taxon>
        <taxon>Neoptera</taxon>
        <taxon>Endopterygota</taxon>
        <taxon>Diptera</taxon>
        <taxon>Nematocera</taxon>
        <taxon>Psychodoidea</taxon>
        <taxon>Psychodidae</taxon>
        <taxon>Lutzomyia</taxon>
        <taxon>Lutzomyia</taxon>
    </lineage>
</organism>
<evidence type="ECO:0000313" key="13">
    <source>
        <dbReference type="EnsemblMetazoa" id="LLOJ008128-PA"/>
    </source>
</evidence>
<keyword evidence="5" id="KW-0810">Translation regulation</keyword>
<evidence type="ECO:0000256" key="11">
    <source>
        <dbReference type="ARBA" id="ARBA00035134"/>
    </source>
</evidence>
<dbReference type="GO" id="GO:0005739">
    <property type="term" value="C:mitochondrion"/>
    <property type="evidence" value="ECO:0007669"/>
    <property type="project" value="UniProtKB-SubCell"/>
</dbReference>
<dbReference type="VEuPathDB" id="VectorBase:LLOJ008128"/>
<dbReference type="EMBL" id="AJWK01027430">
    <property type="status" value="NOT_ANNOTATED_CDS"/>
    <property type="molecule type" value="Genomic_DNA"/>
</dbReference>
<protein>
    <recommendedName>
        <fullName evidence="11">Small ribosomal subunit protein mS39</fullName>
    </recommendedName>
</protein>
<dbReference type="GO" id="GO:0019843">
    <property type="term" value="F:rRNA binding"/>
    <property type="evidence" value="ECO:0007669"/>
    <property type="project" value="UniProtKB-KW"/>
</dbReference>
<keyword evidence="4" id="KW-0677">Repeat</keyword>
<dbReference type="GO" id="GO:0005840">
    <property type="term" value="C:ribosome"/>
    <property type="evidence" value="ECO:0007669"/>
    <property type="project" value="UniProtKB-KW"/>
</dbReference>
<dbReference type="InterPro" id="IPR011990">
    <property type="entry name" value="TPR-like_helical_dom_sf"/>
</dbReference>
<evidence type="ECO:0000313" key="14">
    <source>
        <dbReference type="Proteomes" id="UP000092461"/>
    </source>
</evidence>
<dbReference type="EnsemblMetazoa" id="LLOJ008128-RA">
    <property type="protein sequence ID" value="LLOJ008128-PA"/>
    <property type="gene ID" value="LLOJ008128"/>
</dbReference>
<keyword evidence="7" id="KW-0809">Transit peptide</keyword>
<comment type="subcellular location">
    <subcellularLocation>
        <location evidence="1">Mitochondrion</location>
    </subcellularLocation>
</comment>
<reference evidence="13" key="1">
    <citation type="submission" date="2020-05" db="UniProtKB">
        <authorList>
            <consortium name="EnsemblMetazoa"/>
        </authorList>
    </citation>
    <scope>IDENTIFICATION</scope>
    <source>
        <strain evidence="13">Jacobina</strain>
    </source>
</reference>
<keyword evidence="8" id="KW-0689">Ribosomal protein</keyword>
<evidence type="ECO:0000256" key="12">
    <source>
        <dbReference type="PROSITE-ProRule" id="PRU00708"/>
    </source>
</evidence>
<comment type="similarity">
    <text evidence="2">Belongs to the mitochondrion-specific ribosomal protein mS39 family.</text>
</comment>
<evidence type="ECO:0000256" key="9">
    <source>
        <dbReference type="ARBA" id="ARBA00023128"/>
    </source>
</evidence>
<keyword evidence="10" id="KW-0687">Ribonucleoprotein</keyword>
<proteinExistence type="inferred from homology"/>